<dbReference type="InterPro" id="IPR036291">
    <property type="entry name" value="NAD(P)-bd_dom_sf"/>
</dbReference>
<reference evidence="1 2" key="1">
    <citation type="submission" date="2018-05" db="EMBL/GenBank/DDBJ databases">
        <title>Genome comparison of Eubacterium sp.</title>
        <authorList>
            <person name="Feng Y."/>
            <person name="Sanchez-Andrea I."/>
            <person name="Stams A.J.M."/>
            <person name="De Vos W.M."/>
        </authorList>
    </citation>
    <scope>NUCLEOTIDE SEQUENCE [LARGE SCALE GENOMIC DNA]</scope>
    <source>
        <strain evidence="1 2">YI</strain>
    </source>
</reference>
<protein>
    <submittedName>
        <fullName evidence="1">Ornithine cyclodeaminase family protein</fullName>
    </submittedName>
</protein>
<proteinExistence type="predicted"/>
<accession>A0A4P9CBY8</accession>
<dbReference type="Proteomes" id="UP000218387">
    <property type="component" value="Chromosome"/>
</dbReference>
<dbReference type="RefSeq" id="WP_074616602.1">
    <property type="nucleotide sequence ID" value="NZ_CP029487.1"/>
</dbReference>
<keyword evidence="2" id="KW-1185">Reference proteome</keyword>
<dbReference type="PANTHER" id="PTHR13812:SF19">
    <property type="entry name" value="KETIMINE REDUCTASE MU-CRYSTALLIN"/>
    <property type="match status" value="1"/>
</dbReference>
<dbReference type="GO" id="GO:0005737">
    <property type="term" value="C:cytoplasm"/>
    <property type="evidence" value="ECO:0007669"/>
    <property type="project" value="TreeGrafter"/>
</dbReference>
<dbReference type="InterPro" id="IPR023401">
    <property type="entry name" value="ODC_N"/>
</dbReference>
<dbReference type="Gene3D" id="3.30.1780.10">
    <property type="entry name" value="ornithine cyclodeaminase, domain 1"/>
    <property type="match status" value="1"/>
</dbReference>
<organism evidence="1 2">
    <name type="scientific">Eubacterium maltosivorans</name>
    <dbReference type="NCBI Taxonomy" id="2041044"/>
    <lineage>
        <taxon>Bacteria</taxon>
        <taxon>Bacillati</taxon>
        <taxon>Bacillota</taxon>
        <taxon>Clostridia</taxon>
        <taxon>Eubacteriales</taxon>
        <taxon>Eubacteriaceae</taxon>
        <taxon>Eubacterium</taxon>
    </lineage>
</organism>
<dbReference type="SUPFAM" id="SSF51735">
    <property type="entry name" value="NAD(P)-binding Rossmann-fold domains"/>
    <property type="match status" value="1"/>
</dbReference>
<dbReference type="PIRSF" id="PIRSF001439">
    <property type="entry name" value="CryM"/>
    <property type="match status" value="1"/>
</dbReference>
<dbReference type="Pfam" id="PF02423">
    <property type="entry name" value="OCD_Mu_crystall"/>
    <property type="match status" value="1"/>
</dbReference>
<sequence length="347" mass="38633">MNFDHAYFEQDRENIAKKLDIGKEIIYLTKPECENIGLTRDDILDITKKTLISHGKKEFEMPAKIGVHPWTEVFFHAMPAYVPEQRAIGCKWIECYPNNPKKYNLPQTTGLLVLNDVLSGVPVAVMDCAWITAMRTPAVTVLAAAALHPDAESFGMFGCGVQGIEHVRYVTRTLKKLKKIYVYDVVEAAADNLIKIVQPEIDVEIVKAASPQEIAEKCEVMSSATIILKDPLCVVKDEWISAGQTIVPCDMNTFFDLKTQYRADKYIVDSIDEHELFAEMGYFPADKGLPKVYCQTGEILAGLSEGRTSKDELIVCSNIGMSVCDMTVARAIFDIALEKGIGQKLAL</sequence>
<name>A0A4P9CBY8_EUBML</name>
<dbReference type="EMBL" id="CP029487">
    <property type="protein sequence ID" value="QCT73200.1"/>
    <property type="molecule type" value="Genomic_DNA"/>
</dbReference>
<dbReference type="PANTHER" id="PTHR13812">
    <property type="entry name" value="KETIMINE REDUCTASE MU-CRYSTALLIN"/>
    <property type="match status" value="1"/>
</dbReference>
<dbReference type="KEGG" id="emt:CPZ25_018405"/>
<evidence type="ECO:0000313" key="2">
    <source>
        <dbReference type="Proteomes" id="UP000218387"/>
    </source>
</evidence>
<gene>
    <name evidence="1" type="ORF">CPZ25_018405</name>
</gene>
<dbReference type="Gene3D" id="3.40.50.720">
    <property type="entry name" value="NAD(P)-binding Rossmann-like Domain"/>
    <property type="match status" value="1"/>
</dbReference>
<dbReference type="AlphaFoldDB" id="A0A4P9CBY8"/>
<evidence type="ECO:0000313" key="1">
    <source>
        <dbReference type="EMBL" id="QCT73200.1"/>
    </source>
</evidence>
<dbReference type="InterPro" id="IPR003462">
    <property type="entry name" value="ODC_Mu_crystall"/>
</dbReference>